<dbReference type="Gene3D" id="1.10.1760.20">
    <property type="match status" value="1"/>
</dbReference>
<dbReference type="AlphaFoldDB" id="A0A931FA30"/>
<feature type="transmembrane region" description="Helical" evidence="1">
    <location>
        <begin position="116"/>
        <end position="137"/>
    </location>
</feature>
<keyword evidence="1" id="KW-0812">Transmembrane</keyword>
<keyword evidence="3" id="KW-1185">Reference proteome</keyword>
<comment type="caution">
    <text evidence="2">The sequence shown here is derived from an EMBL/GenBank/DDBJ whole genome shotgun (WGS) entry which is preliminary data.</text>
</comment>
<reference evidence="2" key="1">
    <citation type="submission" date="2020-11" db="EMBL/GenBank/DDBJ databases">
        <title>Halonatronomonas betainensis gen. nov., sp. nov. a novel haloalkaliphilic representative of the family Halanaerobiacae capable of betaine degradation.</title>
        <authorList>
            <person name="Boltyanskaya Y."/>
            <person name="Kevbrin V."/>
            <person name="Detkova E."/>
            <person name="Grouzdev D.S."/>
            <person name="Koziaeva V."/>
            <person name="Zhilina T."/>
        </authorList>
    </citation>
    <scope>NUCLEOTIDE SEQUENCE</scope>
    <source>
        <strain evidence="2">Z-7014</strain>
    </source>
</reference>
<accession>A0A931FA30</accession>
<dbReference type="GO" id="GO:0022857">
    <property type="term" value="F:transmembrane transporter activity"/>
    <property type="evidence" value="ECO:0007669"/>
    <property type="project" value="InterPro"/>
</dbReference>
<dbReference type="EMBL" id="JADPIE010000004">
    <property type="protein sequence ID" value="MBF8437159.1"/>
    <property type="molecule type" value="Genomic_DNA"/>
</dbReference>
<dbReference type="InterPro" id="IPR024529">
    <property type="entry name" value="ECF_trnsprt_substrate-spec"/>
</dbReference>
<keyword evidence="1" id="KW-0472">Membrane</keyword>
<feature type="transmembrane region" description="Helical" evidence="1">
    <location>
        <begin position="46"/>
        <end position="75"/>
    </location>
</feature>
<dbReference type="Proteomes" id="UP000621436">
    <property type="component" value="Unassembled WGS sequence"/>
</dbReference>
<gene>
    <name evidence="2" type="ORF">I0Q91_08725</name>
</gene>
<dbReference type="Pfam" id="PF12822">
    <property type="entry name" value="ECF_trnsprt"/>
    <property type="match status" value="1"/>
</dbReference>
<evidence type="ECO:0000313" key="2">
    <source>
        <dbReference type="EMBL" id="MBF8437159.1"/>
    </source>
</evidence>
<feature type="transmembrane region" description="Helical" evidence="1">
    <location>
        <begin position="87"/>
        <end position="104"/>
    </location>
</feature>
<feature type="transmembrane region" description="Helical" evidence="1">
    <location>
        <begin position="14"/>
        <end position="34"/>
    </location>
</feature>
<feature type="transmembrane region" description="Helical" evidence="1">
    <location>
        <begin position="143"/>
        <end position="168"/>
    </location>
</feature>
<evidence type="ECO:0000313" key="3">
    <source>
        <dbReference type="Proteomes" id="UP000621436"/>
    </source>
</evidence>
<organism evidence="2 3">
    <name type="scientific">Halonatronomonas betaini</name>
    <dbReference type="NCBI Taxonomy" id="2778430"/>
    <lineage>
        <taxon>Bacteria</taxon>
        <taxon>Bacillati</taxon>
        <taxon>Bacillota</taxon>
        <taxon>Clostridia</taxon>
        <taxon>Halanaerobiales</taxon>
        <taxon>Halarsenatibacteraceae</taxon>
        <taxon>Halonatronomonas</taxon>
    </lineage>
</organism>
<keyword evidence="1" id="KW-1133">Transmembrane helix</keyword>
<name>A0A931FA30_9FIRM</name>
<sequence>MIGGNELQLSTKEIVVAGMLGAISIVLGVTRLGFIPVPTPAGNATIMHIPAILGAVLEGPVVGALIGLIFGIFSFLQPGAPMFTDPLIAIVPRIFIGIFAYFAYRSLVKRNESLALITAGIVGTLVNTIFVLGLAVIRDFLPLSAAIGAAWLHGLPEVVLAAVLVSLVGKGVLKYRRSN</sequence>
<proteinExistence type="predicted"/>
<protein>
    <submittedName>
        <fullName evidence="2">ECF transporter S component</fullName>
    </submittedName>
</protein>
<evidence type="ECO:0000256" key="1">
    <source>
        <dbReference type="SAM" id="Phobius"/>
    </source>
</evidence>